<dbReference type="HOGENOM" id="CLU_814421_0_0_1"/>
<evidence type="ECO:0000256" key="1">
    <source>
        <dbReference type="SAM" id="MobiDB-lite"/>
    </source>
</evidence>
<dbReference type="InParanoid" id="E3MKI3"/>
<feature type="compositionally biased region" description="Basic residues" evidence="1">
    <location>
        <begin position="26"/>
        <end position="36"/>
    </location>
</feature>
<evidence type="ECO:0000313" key="3">
    <source>
        <dbReference type="Proteomes" id="UP000008281"/>
    </source>
</evidence>
<dbReference type="FunCoup" id="E3MKI3">
    <property type="interactions" value="1521"/>
</dbReference>
<sequence length="341" mass="39923">MQRLRRMKPTPRKKPAKKTYDEPTRKLAKKRKKTKTTKNTTVTSTSLSYLQSMERYLEMMNAPSKPERDELSESLLALAKTFNIDPEGWKDEETPEEREEREKEAREAPIKDAEERKRVEESVQWERKYEWMKRKVKAEQEKEKKRKEEEKFSPQGIAKQNFLDMKIHVFRADFEMKDKSDPPPLLITCQVFQRCLEVMANMIADQEEVRNDHAANVGALESSELERKIDAEGIRLRFDMKGLSAADYLKKKVMEILNNRKIQDVFQGDKVGFHLSTQDCLLALQQYYRCEALNGDNGKCPLKLSIHIEKLICATFAVMRSNNREYQMTAYTNAVIINNAK</sequence>
<accession>E3MKI3</accession>
<dbReference type="EMBL" id="DS268452">
    <property type="protein sequence ID" value="EFP04143.1"/>
    <property type="molecule type" value="Genomic_DNA"/>
</dbReference>
<dbReference type="AlphaFoldDB" id="E3MKI3"/>
<gene>
    <name evidence="2" type="ORF">CRE_27613</name>
</gene>
<reference evidence="2" key="1">
    <citation type="submission" date="2007-07" db="EMBL/GenBank/DDBJ databases">
        <title>PCAP assembly of the Caenorhabditis remanei genome.</title>
        <authorList>
            <consortium name="The Caenorhabditis remanei Sequencing Consortium"/>
            <person name="Wilson R.K."/>
        </authorList>
    </citation>
    <scope>NUCLEOTIDE SEQUENCE [LARGE SCALE GENOMIC DNA]</scope>
    <source>
        <strain evidence="2">PB4641</strain>
    </source>
</reference>
<evidence type="ECO:0000313" key="2">
    <source>
        <dbReference type="EMBL" id="EFP04143.1"/>
    </source>
</evidence>
<keyword evidence="3" id="KW-1185">Reference proteome</keyword>
<feature type="compositionally biased region" description="Basic and acidic residues" evidence="1">
    <location>
        <begin position="87"/>
        <end position="109"/>
    </location>
</feature>
<organism evidence="3">
    <name type="scientific">Caenorhabditis remanei</name>
    <name type="common">Caenorhabditis vulgaris</name>
    <dbReference type="NCBI Taxonomy" id="31234"/>
    <lineage>
        <taxon>Eukaryota</taxon>
        <taxon>Metazoa</taxon>
        <taxon>Ecdysozoa</taxon>
        <taxon>Nematoda</taxon>
        <taxon>Chromadorea</taxon>
        <taxon>Rhabditida</taxon>
        <taxon>Rhabditina</taxon>
        <taxon>Rhabditomorpha</taxon>
        <taxon>Rhabditoidea</taxon>
        <taxon>Rhabditidae</taxon>
        <taxon>Peloderinae</taxon>
        <taxon>Caenorhabditis</taxon>
    </lineage>
</organism>
<dbReference type="Proteomes" id="UP000008281">
    <property type="component" value="Unassembled WGS sequence"/>
</dbReference>
<name>E3MKI3_CAERE</name>
<feature type="region of interest" description="Disordered" evidence="1">
    <location>
        <begin position="1"/>
        <end position="45"/>
    </location>
</feature>
<proteinExistence type="predicted"/>
<feature type="compositionally biased region" description="Basic residues" evidence="1">
    <location>
        <begin position="1"/>
        <end position="17"/>
    </location>
</feature>
<feature type="region of interest" description="Disordered" evidence="1">
    <location>
        <begin position="82"/>
        <end position="109"/>
    </location>
</feature>
<protein>
    <submittedName>
        <fullName evidence="2">Uncharacterized protein</fullName>
    </submittedName>
</protein>